<accession>A0A8T9AMV9</accession>
<evidence type="ECO:0000313" key="3">
    <source>
        <dbReference type="Proteomes" id="UP000235507"/>
    </source>
</evidence>
<organism evidence="2 3">
    <name type="scientific">Mesorhizobium intechi</name>
    <dbReference type="NCBI Taxonomy" id="537601"/>
    <lineage>
        <taxon>Bacteria</taxon>
        <taxon>Pseudomonadati</taxon>
        <taxon>Pseudomonadota</taxon>
        <taxon>Alphaproteobacteria</taxon>
        <taxon>Hyphomicrobiales</taxon>
        <taxon>Phyllobacteriaceae</taxon>
        <taxon>Mesorhizobium</taxon>
    </lineage>
</organism>
<evidence type="ECO:0000256" key="1">
    <source>
        <dbReference type="SAM" id="MobiDB-lite"/>
    </source>
</evidence>
<keyword evidence="3" id="KW-1185">Reference proteome</keyword>
<sequence length="78" mass="9051">MSYIYELFRDFWNGLAQENGKLKFRTQREAAEFVRRVQNENGGPNAKIVEMRRQYEAVNRAKSAPEGRLSSGRNSAVR</sequence>
<proteinExistence type="predicted"/>
<reference evidence="2" key="1">
    <citation type="submission" date="2019-07" db="EMBL/GenBank/DDBJ databases">
        <title>Mesorhizobum intechiensis sp. nov. isolated from nodules of Lotus tenuis growing in lowlands of the Flooding Pampa, Argentina.</title>
        <authorList>
            <person name="Estrella M.J."/>
            <person name="Torres Tejerizo G.A."/>
            <person name="Cumpa Velazquez L.M."/>
            <person name="Fontana F."/>
            <person name="Hansen L."/>
            <person name="Pistorio M."/>
            <person name="Sannazzaro A.I."/>
        </authorList>
    </citation>
    <scope>NUCLEOTIDE SEQUENCE</scope>
    <source>
        <strain evidence="2">BD68</strain>
    </source>
</reference>
<protein>
    <submittedName>
        <fullName evidence="2">Uncharacterized protein</fullName>
    </submittedName>
</protein>
<dbReference type="EMBL" id="PNOT02000219">
    <property type="protein sequence ID" value="TSE07566.1"/>
    <property type="molecule type" value="Genomic_DNA"/>
</dbReference>
<gene>
    <name evidence="2" type="ORF">C1D09_018720</name>
</gene>
<evidence type="ECO:0000313" key="2">
    <source>
        <dbReference type="EMBL" id="TSE07566.1"/>
    </source>
</evidence>
<feature type="region of interest" description="Disordered" evidence="1">
    <location>
        <begin position="59"/>
        <end position="78"/>
    </location>
</feature>
<dbReference type="AlphaFoldDB" id="A0A8T9AMV9"/>
<dbReference type="Proteomes" id="UP000235507">
    <property type="component" value="Unassembled WGS sequence"/>
</dbReference>
<comment type="caution">
    <text evidence="2">The sequence shown here is derived from an EMBL/GenBank/DDBJ whole genome shotgun (WGS) entry which is preliminary data.</text>
</comment>
<name>A0A8T9AMV9_9HYPH</name>